<dbReference type="EC" id="5.1.3.32" evidence="5 6"/>
<dbReference type="GO" id="GO:0005737">
    <property type="term" value="C:cytoplasm"/>
    <property type="evidence" value="ECO:0007669"/>
    <property type="project" value="UniProtKB-SubCell"/>
</dbReference>
<dbReference type="GO" id="GO:0062192">
    <property type="term" value="F:L-rhamnose mutarotase activity"/>
    <property type="evidence" value="ECO:0007669"/>
    <property type="project" value="UniProtKB-UniRule"/>
</dbReference>
<evidence type="ECO:0000256" key="5">
    <source>
        <dbReference type="HAMAP-Rule" id="MF_01663"/>
    </source>
</evidence>
<comment type="function">
    <text evidence="5">Involved in the anomeric conversion of L-rhamnose.</text>
</comment>
<dbReference type="RefSeq" id="WP_185039119.1">
    <property type="nucleotide sequence ID" value="NZ_JALQCW010000007.1"/>
</dbReference>
<evidence type="ECO:0000256" key="4">
    <source>
        <dbReference type="ARBA" id="ARBA00023308"/>
    </source>
</evidence>
<keyword evidence="3 5" id="KW-0119">Carbohydrate metabolism</keyword>
<dbReference type="EMBL" id="JALQCW010000007">
    <property type="protein sequence ID" value="MCK9796973.1"/>
    <property type="molecule type" value="Genomic_DNA"/>
</dbReference>
<reference evidence="7 8" key="1">
    <citation type="journal article" date="2022" name="Int. J. Syst. Evol. Microbiol.">
        <title>Pseudomonas aegrilactucae sp. nov. and Pseudomonas morbosilactucae sp. nov., pathogens causing bacterial rot of lettuce in Japan.</title>
        <authorList>
            <person name="Sawada H."/>
            <person name="Fujikawa T."/>
            <person name="Satou M."/>
        </authorList>
    </citation>
    <scope>NUCLEOTIDE SEQUENCE [LARGE SCALE GENOMIC DNA]</scope>
    <source>
        <strain evidence="7 8">MAFF 302030</strain>
    </source>
</reference>
<dbReference type="PANTHER" id="PTHR34389:SF2">
    <property type="entry name" value="L-RHAMNOSE MUTAROTASE"/>
    <property type="match status" value="1"/>
</dbReference>
<protein>
    <recommendedName>
        <fullName evidence="5 6">L-rhamnose mutarotase</fullName>
        <ecNumber evidence="5 6">5.1.3.32</ecNumber>
    </recommendedName>
    <alternativeName>
        <fullName evidence="5">Rhamnose 1-epimerase</fullName>
    </alternativeName>
    <alternativeName>
        <fullName evidence="5">Type-3 mutarotase</fullName>
    </alternativeName>
</protein>
<feature type="binding site" evidence="5">
    <location>
        <position position="18"/>
    </location>
    <ligand>
        <name>substrate</name>
    </ligand>
</feature>
<dbReference type="SUPFAM" id="SSF54909">
    <property type="entry name" value="Dimeric alpha+beta barrel"/>
    <property type="match status" value="1"/>
</dbReference>
<dbReference type="Gene3D" id="3.30.70.100">
    <property type="match status" value="1"/>
</dbReference>
<comment type="pathway">
    <text evidence="5">Carbohydrate metabolism; L-rhamnose metabolism.</text>
</comment>
<dbReference type="HAMAP" id="MF_01663">
    <property type="entry name" value="L_rham_rotase"/>
    <property type="match status" value="1"/>
</dbReference>
<organism evidence="7 8">
    <name type="scientific">Pseudomonas morbosilactucae</name>
    <dbReference type="NCBI Taxonomy" id="2938197"/>
    <lineage>
        <taxon>Bacteria</taxon>
        <taxon>Pseudomonadati</taxon>
        <taxon>Pseudomonadota</taxon>
        <taxon>Gammaproteobacteria</taxon>
        <taxon>Pseudomonadales</taxon>
        <taxon>Pseudomonadaceae</taxon>
        <taxon>Pseudomonas</taxon>
    </lineage>
</organism>
<evidence type="ECO:0000313" key="8">
    <source>
        <dbReference type="Proteomes" id="UP001155059"/>
    </source>
</evidence>
<evidence type="ECO:0000256" key="6">
    <source>
        <dbReference type="NCBIfam" id="TIGR02625"/>
    </source>
</evidence>
<dbReference type="AlphaFoldDB" id="A0A9X2C579"/>
<evidence type="ECO:0000256" key="1">
    <source>
        <dbReference type="ARBA" id="ARBA00022490"/>
    </source>
</evidence>
<keyword evidence="4 5" id="KW-0684">Rhamnose metabolism</keyword>
<dbReference type="Proteomes" id="UP001155059">
    <property type="component" value="Unassembled WGS sequence"/>
</dbReference>
<comment type="subcellular location">
    <subcellularLocation>
        <location evidence="5">Cytoplasm</location>
    </subcellularLocation>
</comment>
<feature type="binding site" evidence="5">
    <location>
        <position position="41"/>
    </location>
    <ligand>
        <name>substrate</name>
    </ligand>
</feature>
<proteinExistence type="inferred from homology"/>
<dbReference type="Pfam" id="PF05336">
    <property type="entry name" value="rhaM"/>
    <property type="match status" value="1"/>
</dbReference>
<keyword evidence="2 5" id="KW-0413">Isomerase</keyword>
<dbReference type="InterPro" id="IPR013448">
    <property type="entry name" value="L-rhamnose_mutarotase"/>
</dbReference>
<feature type="binding site" evidence="5">
    <location>
        <begin position="76"/>
        <end position="77"/>
    </location>
    <ligand>
        <name>substrate</name>
    </ligand>
</feature>
<dbReference type="NCBIfam" id="TIGR02625">
    <property type="entry name" value="YiiL_rotase"/>
    <property type="match status" value="1"/>
</dbReference>
<evidence type="ECO:0000313" key="7">
    <source>
        <dbReference type="EMBL" id="MCK9796973.1"/>
    </source>
</evidence>
<evidence type="ECO:0000256" key="2">
    <source>
        <dbReference type="ARBA" id="ARBA00023235"/>
    </source>
</evidence>
<comment type="subunit">
    <text evidence="5">Homodimer.</text>
</comment>
<comment type="similarity">
    <text evidence="5">Belongs to the rhamnose mutarotase family.</text>
</comment>
<dbReference type="GO" id="GO:0019301">
    <property type="term" value="P:rhamnose catabolic process"/>
    <property type="evidence" value="ECO:0007669"/>
    <property type="project" value="UniProtKB-UniRule"/>
</dbReference>
<feature type="active site" description="Proton donor" evidence="5">
    <location>
        <position position="22"/>
    </location>
</feature>
<dbReference type="PANTHER" id="PTHR34389">
    <property type="entry name" value="L-RHAMNOSE MUTAROTASE"/>
    <property type="match status" value="1"/>
</dbReference>
<comment type="catalytic activity">
    <reaction evidence="5">
        <text>alpha-L-rhamnose = beta-L-rhamnose</text>
        <dbReference type="Rhea" id="RHEA:25584"/>
        <dbReference type="ChEBI" id="CHEBI:27586"/>
        <dbReference type="ChEBI" id="CHEBI:27907"/>
        <dbReference type="EC" id="5.1.3.32"/>
    </reaction>
</comment>
<dbReference type="InterPro" id="IPR008000">
    <property type="entry name" value="Rham/fucose_mutarotase"/>
</dbReference>
<gene>
    <name evidence="5 7" type="primary">rhaM</name>
    <name evidence="7" type="ORF">M1B34_04245</name>
</gene>
<accession>A0A9X2C579</accession>
<name>A0A9X2C579_9PSED</name>
<evidence type="ECO:0000256" key="3">
    <source>
        <dbReference type="ARBA" id="ARBA00023277"/>
    </source>
</evidence>
<reference evidence="7 8" key="2">
    <citation type="journal article" date="2023" name="Plant Pathol.">
        <title>Dismantling and reorganizing Pseudomonas marginalis sensu#lato.</title>
        <authorList>
            <person name="Sawada H."/>
            <person name="Fujikawa T."/>
            <person name="Satou M."/>
        </authorList>
    </citation>
    <scope>NUCLEOTIDE SEQUENCE [LARGE SCALE GENOMIC DNA]</scope>
    <source>
        <strain evidence="7 8">MAFF 302030</strain>
    </source>
</reference>
<keyword evidence="1 5" id="KW-0963">Cytoplasm</keyword>
<sequence>MPIRAFRMNVNPGQEQEYLRRHDDIWPELADLLRGAGIEDYRIFLDPESHALFAVMSHREQHGLDDLPGHPVMQRWWQHMKDIMPSHADGSPRSVDLQPVFHLSAL</sequence>
<dbReference type="InterPro" id="IPR011008">
    <property type="entry name" value="Dimeric_a/b-barrel"/>
</dbReference>
<comment type="caution">
    <text evidence="7">The sequence shown here is derived from an EMBL/GenBank/DDBJ whole genome shotgun (WGS) entry which is preliminary data.</text>
</comment>